<reference evidence="1" key="1">
    <citation type="submission" date="2022-07" db="EMBL/GenBank/DDBJ databases">
        <title>Genome Sequence of Phlebia brevispora.</title>
        <authorList>
            <person name="Buettner E."/>
        </authorList>
    </citation>
    <scope>NUCLEOTIDE SEQUENCE</scope>
    <source>
        <strain evidence="1">MPL23</strain>
    </source>
</reference>
<keyword evidence="2" id="KW-1185">Reference proteome</keyword>
<protein>
    <submittedName>
        <fullName evidence="1">Uncharacterized protein</fullName>
    </submittedName>
</protein>
<proteinExistence type="predicted"/>
<evidence type="ECO:0000313" key="1">
    <source>
        <dbReference type="EMBL" id="KAJ3554953.1"/>
    </source>
</evidence>
<gene>
    <name evidence="1" type="ORF">NM688_g2839</name>
</gene>
<dbReference type="EMBL" id="JANHOG010000380">
    <property type="protein sequence ID" value="KAJ3554953.1"/>
    <property type="molecule type" value="Genomic_DNA"/>
</dbReference>
<name>A0ACC1T7D3_9APHY</name>
<sequence length="260" mass="28903">MDTPLELNMSDSQLQSTACTPVLRRSPRNASKLATKVTTTVTKTKTRQVATKTTVRTSCKVVHRTTPRAQGIGKGDDVAGEAAALLDLKNESLQKQLEDVRTEHAQVCYLTDQELRSLRAENDRLKNIAAERMEELIQMSKLLEERAAEVAIAEGQLKDVVDGILERLECAICSTLMTRPYILECGHVFCQKCLKTWFSQCSFFPTCPNCRDVILDDPKPSYIVEDILAFVFANSPDITSDTDLQSESDIDAEGELDNGQ</sequence>
<comment type="caution">
    <text evidence="1">The sequence shown here is derived from an EMBL/GenBank/DDBJ whole genome shotgun (WGS) entry which is preliminary data.</text>
</comment>
<dbReference type="Proteomes" id="UP001148662">
    <property type="component" value="Unassembled WGS sequence"/>
</dbReference>
<accession>A0ACC1T7D3</accession>
<evidence type="ECO:0000313" key="2">
    <source>
        <dbReference type="Proteomes" id="UP001148662"/>
    </source>
</evidence>
<organism evidence="1 2">
    <name type="scientific">Phlebia brevispora</name>
    <dbReference type="NCBI Taxonomy" id="194682"/>
    <lineage>
        <taxon>Eukaryota</taxon>
        <taxon>Fungi</taxon>
        <taxon>Dikarya</taxon>
        <taxon>Basidiomycota</taxon>
        <taxon>Agaricomycotina</taxon>
        <taxon>Agaricomycetes</taxon>
        <taxon>Polyporales</taxon>
        <taxon>Meruliaceae</taxon>
        <taxon>Phlebia</taxon>
    </lineage>
</organism>